<comment type="caution">
    <text evidence="2">The sequence shown here is derived from an EMBL/GenBank/DDBJ whole genome shotgun (WGS) entry which is preliminary data.</text>
</comment>
<keyword evidence="3" id="KW-1185">Reference proteome</keyword>
<sequence length="296" mass="32768">MAATVDHFLSTHILSAGCHLHRLLSLLPPLAAIGSLLPVATISDPPTTAATFGRRTITAVAARPPLLPTRRFLTIVERRHVGMRENQNYVNVARTGFSLTKVDSGGIGNVIDNYIYSGIDVNGQQKVIMFVLLANNKLQLRSIAQLFFDLQLPFSNTAIPTMPNDEEIPFERLAMDLLTAMWTAVVIGAIAVYWFVWEGIATAPDDDNVPAFVDTFYNLVTDIYEWGWGQSFHFSHSLPGRSHREATRIHEELAADLRDGDLLSQIPIRGRSLLLPFTMTGKRMAAPFLLLLIASC</sequence>
<protein>
    <submittedName>
        <fullName evidence="2">Uncharacterized protein</fullName>
    </submittedName>
</protein>
<gene>
    <name evidence="2" type="ORF">ZIOFF_000228</name>
</gene>
<dbReference type="PANTHER" id="PTHR44742:SF4">
    <property type="entry name" value="METHYLTRANSFERASE"/>
    <property type="match status" value="1"/>
</dbReference>
<accession>A0A8J5LUB8</accession>
<keyword evidence="1" id="KW-0812">Transmembrane</keyword>
<evidence type="ECO:0000313" key="2">
    <source>
        <dbReference type="EMBL" id="KAG6535263.1"/>
    </source>
</evidence>
<dbReference type="EMBL" id="JACMSC010000001">
    <property type="protein sequence ID" value="KAG6535263.1"/>
    <property type="molecule type" value="Genomic_DNA"/>
</dbReference>
<dbReference type="Proteomes" id="UP000734854">
    <property type="component" value="Unassembled WGS sequence"/>
</dbReference>
<dbReference type="AlphaFoldDB" id="A0A8J5LUB8"/>
<name>A0A8J5LUB8_ZINOF</name>
<evidence type="ECO:0000313" key="3">
    <source>
        <dbReference type="Proteomes" id="UP000734854"/>
    </source>
</evidence>
<keyword evidence="1" id="KW-0472">Membrane</keyword>
<feature type="transmembrane region" description="Helical" evidence="1">
    <location>
        <begin position="177"/>
        <end position="197"/>
    </location>
</feature>
<organism evidence="2 3">
    <name type="scientific">Zingiber officinale</name>
    <name type="common">Ginger</name>
    <name type="synonym">Amomum zingiber</name>
    <dbReference type="NCBI Taxonomy" id="94328"/>
    <lineage>
        <taxon>Eukaryota</taxon>
        <taxon>Viridiplantae</taxon>
        <taxon>Streptophyta</taxon>
        <taxon>Embryophyta</taxon>
        <taxon>Tracheophyta</taxon>
        <taxon>Spermatophyta</taxon>
        <taxon>Magnoliopsida</taxon>
        <taxon>Liliopsida</taxon>
        <taxon>Zingiberales</taxon>
        <taxon>Zingiberaceae</taxon>
        <taxon>Zingiber</taxon>
    </lineage>
</organism>
<dbReference type="PANTHER" id="PTHR44742">
    <property type="match status" value="1"/>
</dbReference>
<evidence type="ECO:0000256" key="1">
    <source>
        <dbReference type="SAM" id="Phobius"/>
    </source>
</evidence>
<reference evidence="2 3" key="1">
    <citation type="submission" date="2020-08" db="EMBL/GenBank/DDBJ databases">
        <title>Plant Genome Project.</title>
        <authorList>
            <person name="Zhang R.-G."/>
        </authorList>
    </citation>
    <scope>NUCLEOTIDE SEQUENCE [LARGE SCALE GENOMIC DNA]</scope>
    <source>
        <tissue evidence="2">Rhizome</tissue>
    </source>
</reference>
<keyword evidence="1" id="KW-1133">Transmembrane helix</keyword>
<proteinExistence type="predicted"/>